<evidence type="ECO:0000256" key="1">
    <source>
        <dbReference type="ARBA" id="ARBA00004141"/>
    </source>
</evidence>
<comment type="caution">
    <text evidence="13">The sequence shown here is derived from an EMBL/GenBank/DDBJ whole genome shotgun (WGS) entry which is preliminary data.</text>
</comment>
<evidence type="ECO:0000256" key="8">
    <source>
        <dbReference type="ARBA" id="ARBA00031400"/>
    </source>
</evidence>
<evidence type="ECO:0000256" key="4">
    <source>
        <dbReference type="ARBA" id="ARBA00022692"/>
    </source>
</evidence>
<keyword evidence="6 11" id="KW-1133">Transmembrane helix</keyword>
<feature type="transmembrane region" description="Helical" evidence="11">
    <location>
        <begin position="90"/>
        <end position="111"/>
    </location>
</feature>
<dbReference type="eggNOG" id="COG1845">
    <property type="taxonomic scope" value="Bacteria"/>
</dbReference>
<dbReference type="FunFam" id="1.20.120.80:FF:000003">
    <property type="entry name" value="Cytochrome c oxidase subunit 3"/>
    <property type="match status" value="1"/>
</dbReference>
<feature type="domain" description="Heme-copper oxidase subunit III family profile" evidence="12">
    <location>
        <begin position="5"/>
        <end position="293"/>
    </location>
</feature>
<feature type="transmembrane region" description="Helical" evidence="11">
    <location>
        <begin position="189"/>
        <end position="206"/>
    </location>
</feature>
<sequence>MAEQQHEKYYVPASSPWPIVGAIGLGLIAFGAGHTVIDASKDADGWGVNVLFAGIAVILIMLFGWFRDQINESMSGLYSKQLGHSYRQGMAWFIFSEIMFFAAFFGALFYARVIAVEWLGGAGNNAMTNAVLWPDFVAHWPLTETPGGTESGAMGWMGLPLYNTIILIISSVTCHFAHVGLEKNNRRQLTGFLAVTIVLGLIFLYLQGAEYVHAYQELGLTLDSGIYGNTFYMLTGFHGMHVTLGTIMLIVMFFRVLKGHFTPESHFAFQATSWYWHFVDVVWVCLFIFVYVL</sequence>
<protein>
    <recommendedName>
        <fullName evidence="3">cytochrome-c oxidase</fullName>
        <ecNumber evidence="3">7.1.1.9</ecNumber>
    </recommendedName>
    <alternativeName>
        <fullName evidence="8">Cytochrome aa3 subunit 3</fullName>
    </alternativeName>
    <alternativeName>
        <fullName evidence="9">Cytochrome c oxidase polypeptide III</fullName>
    </alternativeName>
</protein>
<name>A0A094IQ51_9GAMM</name>
<dbReference type="Proteomes" id="UP000053718">
    <property type="component" value="Unassembled WGS sequence"/>
</dbReference>
<dbReference type="GO" id="GO:0005886">
    <property type="term" value="C:plasma membrane"/>
    <property type="evidence" value="ECO:0007669"/>
    <property type="project" value="UniProtKB-SubCell"/>
</dbReference>
<evidence type="ECO:0000256" key="2">
    <source>
        <dbReference type="ARBA" id="ARBA00010581"/>
    </source>
</evidence>
<dbReference type="Gene3D" id="1.10.287.70">
    <property type="match status" value="1"/>
</dbReference>
<keyword evidence="4 10" id="KW-0812">Transmembrane</keyword>
<feature type="transmembrane region" description="Helical" evidence="11">
    <location>
        <begin position="46"/>
        <end position="66"/>
    </location>
</feature>
<dbReference type="InterPro" id="IPR035973">
    <property type="entry name" value="Cyt_c_oxidase_su3-like_sf"/>
</dbReference>
<evidence type="ECO:0000256" key="6">
    <source>
        <dbReference type="ARBA" id="ARBA00022989"/>
    </source>
</evidence>
<evidence type="ECO:0000256" key="3">
    <source>
        <dbReference type="ARBA" id="ARBA00012949"/>
    </source>
</evidence>
<comment type="subcellular location">
    <subcellularLocation>
        <location evidence="10">Cell membrane</location>
        <topology evidence="10">Multi-pass membrane protein</topology>
    </subcellularLocation>
    <subcellularLocation>
        <location evidence="1">Membrane</location>
        <topology evidence="1">Multi-pass membrane protein</topology>
    </subcellularLocation>
</comment>
<dbReference type="CDD" id="cd01665">
    <property type="entry name" value="Cyt_c_Oxidase_III"/>
    <property type="match status" value="1"/>
</dbReference>
<dbReference type="RefSeq" id="WP_034733901.1">
    <property type="nucleotide sequence ID" value="NZ_JPIN01000013.1"/>
</dbReference>
<dbReference type="EMBL" id="JPIN01000013">
    <property type="protein sequence ID" value="KFZ27969.1"/>
    <property type="molecule type" value="Genomic_DNA"/>
</dbReference>
<dbReference type="PANTHER" id="PTHR11403">
    <property type="entry name" value="CYTOCHROME C OXIDASE SUBUNIT III"/>
    <property type="match status" value="1"/>
</dbReference>
<keyword evidence="14" id="KW-1185">Reference proteome</keyword>
<dbReference type="InterPro" id="IPR000298">
    <property type="entry name" value="Cyt_c_oxidase-like_su3"/>
</dbReference>
<feature type="transmembrane region" description="Helical" evidence="11">
    <location>
        <begin position="226"/>
        <end position="254"/>
    </location>
</feature>
<proteinExistence type="inferred from homology"/>
<dbReference type="InterPro" id="IPR013833">
    <property type="entry name" value="Cyt_c_oxidase_su3_a-hlx"/>
</dbReference>
<evidence type="ECO:0000256" key="10">
    <source>
        <dbReference type="RuleBase" id="RU003376"/>
    </source>
</evidence>
<dbReference type="AlphaFoldDB" id="A0A094IQ51"/>
<evidence type="ECO:0000313" key="14">
    <source>
        <dbReference type="Proteomes" id="UP000053718"/>
    </source>
</evidence>
<dbReference type="STRING" id="1517416.IDAT_11910"/>
<feature type="transmembrane region" description="Helical" evidence="11">
    <location>
        <begin position="159"/>
        <end position="177"/>
    </location>
</feature>
<gene>
    <name evidence="13" type="ORF">IDAT_11910</name>
</gene>
<dbReference type="GO" id="GO:0004129">
    <property type="term" value="F:cytochrome-c oxidase activity"/>
    <property type="evidence" value="ECO:0007669"/>
    <property type="project" value="UniProtKB-EC"/>
</dbReference>
<dbReference type="InterPro" id="IPR024791">
    <property type="entry name" value="Cyt_c/ubiquinol_Oxase_su3"/>
</dbReference>
<evidence type="ECO:0000256" key="9">
    <source>
        <dbReference type="ARBA" id="ARBA00031625"/>
    </source>
</evidence>
<keyword evidence="5" id="KW-1278">Translocase</keyword>
<reference evidence="13 14" key="1">
    <citation type="submission" date="2014-06" db="EMBL/GenBank/DDBJ databases">
        <title>Draft genome sequence of Idiomarina sp. MCCC 1A10513.</title>
        <authorList>
            <person name="Du J."/>
            <person name="Lai Q."/>
            <person name="Shao Z."/>
        </authorList>
    </citation>
    <scope>NUCLEOTIDE SEQUENCE [LARGE SCALE GENOMIC DNA]</scope>
    <source>
        <strain evidence="13 14">MCCC 1A10513</strain>
    </source>
</reference>
<dbReference type="SUPFAM" id="SSF81452">
    <property type="entry name" value="Cytochrome c oxidase subunit III-like"/>
    <property type="match status" value="1"/>
</dbReference>
<evidence type="ECO:0000256" key="7">
    <source>
        <dbReference type="ARBA" id="ARBA00023136"/>
    </source>
</evidence>
<comment type="similarity">
    <text evidence="2 10">Belongs to the cytochrome c oxidase subunit 3 family.</text>
</comment>
<accession>A0A094IQ51</accession>
<feature type="transmembrane region" description="Helical" evidence="11">
    <location>
        <begin position="274"/>
        <end position="292"/>
    </location>
</feature>
<dbReference type="PANTHER" id="PTHR11403:SF7">
    <property type="entry name" value="CYTOCHROME C OXIDASE SUBUNIT 3"/>
    <property type="match status" value="1"/>
</dbReference>
<feature type="transmembrane region" description="Helical" evidence="11">
    <location>
        <begin position="9"/>
        <end position="34"/>
    </location>
</feature>
<dbReference type="EC" id="7.1.1.9" evidence="3"/>
<evidence type="ECO:0000313" key="13">
    <source>
        <dbReference type="EMBL" id="KFZ27969.1"/>
    </source>
</evidence>
<dbReference type="PROSITE" id="PS50253">
    <property type="entry name" value="COX3"/>
    <property type="match status" value="1"/>
</dbReference>
<dbReference type="GO" id="GO:0019646">
    <property type="term" value="P:aerobic electron transport chain"/>
    <property type="evidence" value="ECO:0007669"/>
    <property type="project" value="InterPro"/>
</dbReference>
<evidence type="ECO:0000256" key="5">
    <source>
        <dbReference type="ARBA" id="ARBA00022967"/>
    </source>
</evidence>
<dbReference type="OrthoDB" id="9810850at2"/>
<dbReference type="Pfam" id="PF00510">
    <property type="entry name" value="COX3"/>
    <property type="match status" value="1"/>
</dbReference>
<keyword evidence="7 11" id="KW-0472">Membrane</keyword>
<dbReference type="InterPro" id="IPR033945">
    <property type="entry name" value="Cyt_c_oxase_su3_dom"/>
</dbReference>
<evidence type="ECO:0000259" key="12">
    <source>
        <dbReference type="PROSITE" id="PS50253"/>
    </source>
</evidence>
<organism evidence="13 14">
    <name type="scientific">Pseudidiomarina atlantica</name>
    <dbReference type="NCBI Taxonomy" id="1517416"/>
    <lineage>
        <taxon>Bacteria</taxon>
        <taxon>Pseudomonadati</taxon>
        <taxon>Pseudomonadota</taxon>
        <taxon>Gammaproteobacteria</taxon>
        <taxon>Alteromonadales</taxon>
        <taxon>Idiomarinaceae</taxon>
        <taxon>Pseudidiomarina</taxon>
    </lineage>
</organism>
<dbReference type="Gene3D" id="1.20.120.80">
    <property type="entry name" value="Cytochrome c oxidase, subunit III, four-helix bundle"/>
    <property type="match status" value="1"/>
</dbReference>
<evidence type="ECO:0000256" key="11">
    <source>
        <dbReference type="SAM" id="Phobius"/>
    </source>
</evidence>